<dbReference type="GO" id="GO:0003700">
    <property type="term" value="F:DNA-binding transcription factor activity"/>
    <property type="evidence" value="ECO:0007669"/>
    <property type="project" value="InterPro"/>
</dbReference>
<dbReference type="InterPro" id="IPR036390">
    <property type="entry name" value="WH_DNA-bd_sf"/>
</dbReference>
<dbReference type="RefSeq" id="WP_241731635.1">
    <property type="nucleotide sequence ID" value="NZ_BAAAPG010000001.1"/>
</dbReference>
<dbReference type="EMBL" id="JACHMU010000001">
    <property type="protein sequence ID" value="MBB5742892.1"/>
    <property type="molecule type" value="Genomic_DNA"/>
</dbReference>
<evidence type="ECO:0000259" key="1">
    <source>
        <dbReference type="PROSITE" id="PS50987"/>
    </source>
</evidence>
<dbReference type="Proteomes" id="UP000517712">
    <property type="component" value="Unassembled WGS sequence"/>
</dbReference>
<protein>
    <submittedName>
        <fullName evidence="2">DNA-binding transcriptional ArsR family regulator</fullName>
    </submittedName>
</protein>
<dbReference type="InterPro" id="IPR036388">
    <property type="entry name" value="WH-like_DNA-bd_sf"/>
</dbReference>
<dbReference type="PROSITE" id="PS50987">
    <property type="entry name" value="HTH_ARSR_2"/>
    <property type="match status" value="1"/>
</dbReference>
<dbReference type="SMART" id="SM00418">
    <property type="entry name" value="HTH_ARSR"/>
    <property type="match status" value="1"/>
</dbReference>
<dbReference type="SUPFAM" id="SSF46785">
    <property type="entry name" value="Winged helix' DNA-binding domain"/>
    <property type="match status" value="1"/>
</dbReference>
<accession>A0A7W9CCS2</accession>
<dbReference type="PRINTS" id="PR00778">
    <property type="entry name" value="HTHARSR"/>
</dbReference>
<sequence>MPGRPVYRTMPGELPHPDREDIQLTEVLFALSDPDRLTIARQLRGGPLDMAVCHTTDPDLPKSTRSHLMKVLREAGVIRNDPNGRRRTLSLREDDLEARFPGLVDAVLGDQGAV</sequence>
<dbReference type="AlphaFoldDB" id="A0A7W9CCS2"/>
<comment type="caution">
    <text evidence="2">The sequence shown here is derived from an EMBL/GenBank/DDBJ whole genome shotgun (WGS) entry which is preliminary data.</text>
</comment>
<dbReference type="Gene3D" id="1.10.10.10">
    <property type="entry name" value="Winged helix-like DNA-binding domain superfamily/Winged helix DNA-binding domain"/>
    <property type="match status" value="1"/>
</dbReference>
<keyword evidence="3" id="KW-1185">Reference proteome</keyword>
<dbReference type="GO" id="GO:0003677">
    <property type="term" value="F:DNA binding"/>
    <property type="evidence" value="ECO:0007669"/>
    <property type="project" value="UniProtKB-KW"/>
</dbReference>
<name>A0A7W9CCS2_9MICO</name>
<proteinExistence type="predicted"/>
<reference evidence="2 3" key="1">
    <citation type="submission" date="2020-08" db="EMBL/GenBank/DDBJ databases">
        <title>Sequencing the genomes of 1000 actinobacteria strains.</title>
        <authorList>
            <person name="Klenk H.-P."/>
        </authorList>
    </citation>
    <scope>NUCLEOTIDE SEQUENCE [LARGE SCALE GENOMIC DNA]</scope>
    <source>
        <strain evidence="2 3">DSM 24823</strain>
    </source>
</reference>
<dbReference type="InterPro" id="IPR001845">
    <property type="entry name" value="HTH_ArsR_DNA-bd_dom"/>
</dbReference>
<keyword evidence="2" id="KW-0238">DNA-binding</keyword>
<evidence type="ECO:0000313" key="3">
    <source>
        <dbReference type="Proteomes" id="UP000517712"/>
    </source>
</evidence>
<evidence type="ECO:0000313" key="2">
    <source>
        <dbReference type="EMBL" id="MBB5742892.1"/>
    </source>
</evidence>
<feature type="domain" description="HTH arsR-type" evidence="1">
    <location>
        <begin position="16"/>
        <end position="111"/>
    </location>
</feature>
<organism evidence="2 3">
    <name type="scientific">Microbacterium ginsengiterrae</name>
    <dbReference type="NCBI Taxonomy" id="546115"/>
    <lineage>
        <taxon>Bacteria</taxon>
        <taxon>Bacillati</taxon>
        <taxon>Actinomycetota</taxon>
        <taxon>Actinomycetes</taxon>
        <taxon>Micrococcales</taxon>
        <taxon>Microbacteriaceae</taxon>
        <taxon>Microbacterium</taxon>
    </lineage>
</organism>
<gene>
    <name evidence="2" type="ORF">HD600_001389</name>
</gene>